<keyword evidence="5 10" id="KW-0031">Aminopeptidase</keyword>
<dbReference type="InterPro" id="IPR035097">
    <property type="entry name" value="M29_N-terminal"/>
</dbReference>
<name>A0ABS2MQK6_9FIRM</name>
<dbReference type="PANTHER" id="PTHR34448:SF3">
    <property type="entry name" value="AMINOPEPTIDASE AMPS"/>
    <property type="match status" value="1"/>
</dbReference>
<dbReference type="Pfam" id="PF02073">
    <property type="entry name" value="Peptidase_M29"/>
    <property type="match status" value="1"/>
</dbReference>
<dbReference type="GO" id="GO:0004177">
    <property type="term" value="F:aminopeptidase activity"/>
    <property type="evidence" value="ECO:0007669"/>
    <property type="project" value="UniProtKB-KW"/>
</dbReference>
<dbReference type="PRINTS" id="PR00919">
    <property type="entry name" value="THERMOPTASE"/>
</dbReference>
<keyword evidence="7" id="KW-0479">Metal-binding</keyword>
<evidence type="ECO:0000256" key="5">
    <source>
        <dbReference type="ARBA" id="ARBA00022438"/>
    </source>
</evidence>
<keyword evidence="6" id="KW-0645">Protease</keyword>
<keyword evidence="9" id="KW-0482">Metalloprotease</keyword>
<gene>
    <name evidence="10" type="ORF">JOC49_001219</name>
</gene>
<proteinExistence type="inferred from homology"/>
<accession>A0ABS2MQK6</accession>
<comment type="caution">
    <text evidence="10">The sequence shown here is derived from an EMBL/GenBank/DDBJ whole genome shotgun (WGS) entry which is preliminary data.</text>
</comment>
<dbReference type="InterPro" id="IPR000787">
    <property type="entry name" value="Peptidase_M29"/>
</dbReference>
<evidence type="ECO:0000313" key="10">
    <source>
        <dbReference type="EMBL" id="MBM7561678.1"/>
    </source>
</evidence>
<evidence type="ECO:0000313" key="11">
    <source>
        <dbReference type="Proteomes" id="UP000767854"/>
    </source>
</evidence>
<evidence type="ECO:0000256" key="9">
    <source>
        <dbReference type="ARBA" id="ARBA00023049"/>
    </source>
</evidence>
<dbReference type="Proteomes" id="UP000767854">
    <property type="component" value="Unassembled WGS sequence"/>
</dbReference>
<evidence type="ECO:0000256" key="1">
    <source>
        <dbReference type="ARBA" id="ARBA00001941"/>
    </source>
</evidence>
<dbReference type="Gene3D" id="3.40.1830.10">
    <property type="entry name" value="Thermophilic metalloprotease (M29)"/>
    <property type="match status" value="1"/>
</dbReference>
<comment type="cofactor">
    <cofactor evidence="1">
        <name>Co(2+)</name>
        <dbReference type="ChEBI" id="CHEBI:48828"/>
    </cofactor>
</comment>
<reference evidence="10 11" key="1">
    <citation type="submission" date="2021-01" db="EMBL/GenBank/DDBJ databases">
        <title>Genomic Encyclopedia of Type Strains, Phase IV (KMG-IV): sequencing the most valuable type-strain genomes for metagenomic binning, comparative biology and taxonomic classification.</title>
        <authorList>
            <person name="Goeker M."/>
        </authorList>
    </citation>
    <scope>NUCLEOTIDE SEQUENCE [LARGE SCALE GENOMIC DNA]</scope>
    <source>
        <strain evidence="10 11">DSM 24436</strain>
    </source>
</reference>
<dbReference type="PANTHER" id="PTHR34448">
    <property type="entry name" value="AMINOPEPTIDASE"/>
    <property type="match status" value="1"/>
</dbReference>
<evidence type="ECO:0000256" key="6">
    <source>
        <dbReference type="ARBA" id="ARBA00022670"/>
    </source>
</evidence>
<evidence type="ECO:0000256" key="7">
    <source>
        <dbReference type="ARBA" id="ARBA00022723"/>
    </source>
</evidence>
<dbReference type="EC" id="3.4.11.-" evidence="10"/>
<evidence type="ECO:0000256" key="8">
    <source>
        <dbReference type="ARBA" id="ARBA00022801"/>
    </source>
</evidence>
<organism evidence="10 11">
    <name type="scientific">Fusibacter tunisiensis</name>
    <dbReference type="NCBI Taxonomy" id="1008308"/>
    <lineage>
        <taxon>Bacteria</taxon>
        <taxon>Bacillati</taxon>
        <taxon>Bacillota</taxon>
        <taxon>Clostridia</taxon>
        <taxon>Eubacteriales</taxon>
        <taxon>Eubacteriales Family XII. Incertae Sedis</taxon>
        <taxon>Fusibacter</taxon>
    </lineage>
</organism>
<keyword evidence="11" id="KW-1185">Reference proteome</keyword>
<comment type="cofactor">
    <cofactor evidence="3">
        <name>Zn(2+)</name>
        <dbReference type="ChEBI" id="CHEBI:29105"/>
    </cofactor>
</comment>
<dbReference type="InterPro" id="IPR052170">
    <property type="entry name" value="M29_Exopeptidase"/>
</dbReference>
<keyword evidence="8 10" id="KW-0378">Hydrolase</keyword>
<dbReference type="RefSeq" id="WP_204663417.1">
    <property type="nucleotide sequence ID" value="NZ_JAFBDT010000007.1"/>
</dbReference>
<evidence type="ECO:0000256" key="3">
    <source>
        <dbReference type="ARBA" id="ARBA00001947"/>
    </source>
</evidence>
<evidence type="ECO:0000256" key="2">
    <source>
        <dbReference type="ARBA" id="ARBA00001946"/>
    </source>
</evidence>
<dbReference type="SUPFAM" id="SSF144052">
    <property type="entry name" value="Thermophilic metalloprotease-like"/>
    <property type="match status" value="1"/>
</dbReference>
<dbReference type="EMBL" id="JAFBDT010000007">
    <property type="protein sequence ID" value="MBM7561678.1"/>
    <property type="molecule type" value="Genomic_DNA"/>
</dbReference>
<evidence type="ECO:0000256" key="4">
    <source>
        <dbReference type="ARBA" id="ARBA00008236"/>
    </source>
</evidence>
<sequence length="410" mass="45994">MKSIQKQLEKYADLAVHVGINLKEGEGLIVGCNTHGLLLAREIVKRAYAAGAKHVELMFNDDAMTLAKYENGKPFVFENFPDWKVKALTDMYESNYHHLFISAPNPELLKDVDGNLIAKDQKTASSAMAPAMKYRMTGQTKWSIVAVPSPEWARLAFPELDEAEAVEALWNKIFEATRVDREDPVEAWKTHDNTLKKYKQFLNEKQFEKLVLKAPGTDLEVYLADAHYWMGGSKESLAGDDFVANIPTEEVFTTPHKFKVNGTLKATKPLSLNGKIVDGFGFEFKEGKVVDFYAERGYDVLEKLMENDEGARYLGEVALVQDDSPISNTGILFNNTLFDENASVHFALGRAYSYAMQNGSNLSQEELEARGANYSLIHVDFMVGGPEMMITAHAKDGTETKLFEKGNWTF</sequence>
<protein>
    <submittedName>
        <fullName evidence="10">Aminopeptidase</fullName>
        <ecNumber evidence="10">3.4.11.-</ecNumber>
    </submittedName>
</protein>
<comment type="cofactor">
    <cofactor evidence="2">
        <name>Mg(2+)</name>
        <dbReference type="ChEBI" id="CHEBI:18420"/>
    </cofactor>
</comment>
<comment type="similarity">
    <text evidence="4">Belongs to the peptidase M29 family.</text>
</comment>